<sequence>MYDSKIDILLINETKFDSTVHDSDVYIPGFEIVRKDRRVNGRKGGGVCIYLRTNLNYRIRDDLNDDDLECLIVEISKPQSSAFLVGTWYRPPNSPPERFNENQANNAIKHAEKRYFSDNLEASKGNPRKTWDLINELSSRNTSKSSNILEIQVDSRTISTSGDMAEAFNEHFTNTAQVLAQEVPAAEVNPEFYLSYTDKAFCLNTPSLDVVFNLLRKIVEKKATGLDMIPSKLLKMAASIVAPSLTAIFTKSILTGIYPTEWKTARVTPVFKKGVKSDLNNYHPINN</sequence>
<reference evidence="1" key="2">
    <citation type="journal article" date="2023" name="Science">
        <title>Genomic signatures of disease resistance in endangered staghorn corals.</title>
        <authorList>
            <person name="Vollmer S.V."/>
            <person name="Selwyn J.D."/>
            <person name="Despard B.A."/>
            <person name="Roesel C.L."/>
        </authorList>
    </citation>
    <scope>NUCLEOTIDE SEQUENCE</scope>
    <source>
        <strain evidence="1">K2</strain>
    </source>
</reference>
<gene>
    <name evidence="1" type="ORF">P5673_015345</name>
</gene>
<keyword evidence="2" id="KW-1185">Reference proteome</keyword>
<dbReference type="Proteomes" id="UP001249851">
    <property type="component" value="Unassembled WGS sequence"/>
</dbReference>
<dbReference type="PANTHER" id="PTHR47510:SF3">
    <property type="entry name" value="ENDO_EXONUCLEASE_PHOSPHATASE DOMAIN-CONTAINING PROTEIN"/>
    <property type="match status" value="1"/>
</dbReference>
<evidence type="ECO:0000313" key="2">
    <source>
        <dbReference type="Proteomes" id="UP001249851"/>
    </source>
</evidence>
<dbReference type="AlphaFoldDB" id="A0AAD9QJ98"/>
<reference evidence="1" key="1">
    <citation type="journal article" date="2023" name="G3 (Bethesda)">
        <title>Whole genome assembly and annotation of the endangered Caribbean coral Acropora cervicornis.</title>
        <authorList>
            <person name="Selwyn J.D."/>
            <person name="Vollmer S.V."/>
        </authorList>
    </citation>
    <scope>NUCLEOTIDE SEQUENCE</scope>
    <source>
        <strain evidence="1">K2</strain>
    </source>
</reference>
<organism evidence="1 2">
    <name type="scientific">Acropora cervicornis</name>
    <name type="common">Staghorn coral</name>
    <dbReference type="NCBI Taxonomy" id="6130"/>
    <lineage>
        <taxon>Eukaryota</taxon>
        <taxon>Metazoa</taxon>
        <taxon>Cnidaria</taxon>
        <taxon>Anthozoa</taxon>
        <taxon>Hexacorallia</taxon>
        <taxon>Scleractinia</taxon>
        <taxon>Astrocoeniina</taxon>
        <taxon>Acroporidae</taxon>
        <taxon>Acropora</taxon>
    </lineage>
</organism>
<name>A0AAD9QJ98_ACRCE</name>
<protein>
    <submittedName>
        <fullName evidence="1">Uncharacterized protein</fullName>
    </submittedName>
</protein>
<dbReference type="SUPFAM" id="SSF56219">
    <property type="entry name" value="DNase I-like"/>
    <property type="match status" value="1"/>
</dbReference>
<comment type="caution">
    <text evidence="1">The sequence shown here is derived from an EMBL/GenBank/DDBJ whole genome shotgun (WGS) entry which is preliminary data.</text>
</comment>
<evidence type="ECO:0000313" key="1">
    <source>
        <dbReference type="EMBL" id="KAK2561925.1"/>
    </source>
</evidence>
<proteinExistence type="predicted"/>
<accession>A0AAD9QJ98</accession>
<dbReference type="InterPro" id="IPR036691">
    <property type="entry name" value="Endo/exonu/phosph_ase_sf"/>
</dbReference>
<dbReference type="Gene3D" id="3.60.10.10">
    <property type="entry name" value="Endonuclease/exonuclease/phosphatase"/>
    <property type="match status" value="1"/>
</dbReference>
<dbReference type="PANTHER" id="PTHR47510">
    <property type="entry name" value="REVERSE TRANSCRIPTASE DOMAIN-CONTAINING PROTEIN"/>
    <property type="match status" value="1"/>
</dbReference>
<dbReference type="EMBL" id="JARQWQ010000031">
    <property type="protein sequence ID" value="KAK2561925.1"/>
    <property type="molecule type" value="Genomic_DNA"/>
</dbReference>